<dbReference type="Proteomes" id="UP000309133">
    <property type="component" value="Unassembled WGS sequence"/>
</dbReference>
<keyword evidence="1" id="KW-0812">Transmembrane</keyword>
<accession>A0A4S4FID5</accession>
<keyword evidence="1" id="KW-1133">Transmembrane helix</keyword>
<comment type="caution">
    <text evidence="2">The sequence shown here is derived from an EMBL/GenBank/DDBJ whole genome shotgun (WGS) entry which is preliminary data.</text>
</comment>
<evidence type="ECO:0000313" key="3">
    <source>
        <dbReference type="Proteomes" id="UP000309133"/>
    </source>
</evidence>
<reference evidence="2 3" key="1">
    <citation type="submission" date="2019-04" db="EMBL/GenBank/DDBJ databases">
        <authorList>
            <person name="Jiang L."/>
        </authorList>
    </citation>
    <scope>NUCLEOTIDE SEQUENCE [LARGE SCALE GENOMIC DNA]</scope>
    <source>
        <strain evidence="2 3">YIM 131853</strain>
    </source>
</reference>
<protein>
    <submittedName>
        <fullName evidence="2">Uncharacterized protein</fullName>
    </submittedName>
</protein>
<dbReference type="AlphaFoldDB" id="A0A4S4FID5"/>
<proteinExistence type="predicted"/>
<name>A0A4S4FID5_9MICO</name>
<dbReference type="EMBL" id="SSSM01000005">
    <property type="protein sequence ID" value="THG29602.1"/>
    <property type="molecule type" value="Genomic_DNA"/>
</dbReference>
<feature type="transmembrane region" description="Helical" evidence="1">
    <location>
        <begin position="12"/>
        <end position="45"/>
    </location>
</feature>
<keyword evidence="1" id="KW-0472">Membrane</keyword>
<evidence type="ECO:0000313" key="2">
    <source>
        <dbReference type="EMBL" id="THG29602.1"/>
    </source>
</evidence>
<feature type="transmembrane region" description="Helical" evidence="1">
    <location>
        <begin position="88"/>
        <end position="110"/>
    </location>
</feature>
<sequence>MSAAVAHLRREVPLHAVMLATMAAAAASGSPIASIGASVLLIGISVPSAALSRARPFLRPHLLDLWAMALGMLALLPRGDGRAHHVMMIGEGWAFLAVALGWALGRAWLARSSRESRRLREAASLLLTGAGLAAMVLLCAA</sequence>
<organism evidence="2 3">
    <name type="scientific">Naasia lichenicola</name>
    <dbReference type="NCBI Taxonomy" id="2565933"/>
    <lineage>
        <taxon>Bacteria</taxon>
        <taxon>Bacillati</taxon>
        <taxon>Actinomycetota</taxon>
        <taxon>Actinomycetes</taxon>
        <taxon>Micrococcales</taxon>
        <taxon>Microbacteriaceae</taxon>
        <taxon>Naasia</taxon>
    </lineage>
</organism>
<evidence type="ECO:0000256" key="1">
    <source>
        <dbReference type="SAM" id="Phobius"/>
    </source>
</evidence>
<feature type="transmembrane region" description="Helical" evidence="1">
    <location>
        <begin position="122"/>
        <end position="140"/>
    </location>
</feature>
<gene>
    <name evidence="2" type="ORF">E6C64_13055</name>
</gene>
<feature type="transmembrane region" description="Helical" evidence="1">
    <location>
        <begin position="57"/>
        <end position="76"/>
    </location>
</feature>
<dbReference type="RefSeq" id="WP_136427931.1">
    <property type="nucleotide sequence ID" value="NZ_SSSM01000005.1"/>
</dbReference>
<keyword evidence="3" id="KW-1185">Reference proteome</keyword>